<dbReference type="InterPro" id="IPR011991">
    <property type="entry name" value="ArsR-like_HTH"/>
</dbReference>
<dbReference type="eggNOG" id="COG1846">
    <property type="taxonomic scope" value="Bacteria"/>
</dbReference>
<dbReference type="GO" id="GO:0006950">
    <property type="term" value="P:response to stress"/>
    <property type="evidence" value="ECO:0007669"/>
    <property type="project" value="TreeGrafter"/>
</dbReference>
<dbReference type="Gene3D" id="1.10.10.10">
    <property type="entry name" value="Winged helix-like DNA-binding domain superfamily/Winged helix DNA-binding domain"/>
    <property type="match status" value="1"/>
</dbReference>
<dbReference type="Proteomes" id="UP000005850">
    <property type="component" value="Chromosome"/>
</dbReference>
<dbReference type="InterPro" id="IPR000835">
    <property type="entry name" value="HTH_MarR-typ"/>
</dbReference>
<evidence type="ECO:0000313" key="4">
    <source>
        <dbReference type="Proteomes" id="UP000005850"/>
    </source>
</evidence>
<dbReference type="RefSeq" id="WP_003337385.1">
    <property type="nucleotide sequence ID" value="NZ_CP007806.1"/>
</dbReference>
<dbReference type="PRINTS" id="PR00598">
    <property type="entry name" value="HTHMARR"/>
</dbReference>
<proteinExistence type="predicted"/>
<dbReference type="EMBL" id="CP007806">
    <property type="protein sequence ID" value="AIG26519.1"/>
    <property type="molecule type" value="Genomic_DNA"/>
</dbReference>
<dbReference type="PANTHER" id="PTHR33164">
    <property type="entry name" value="TRANSCRIPTIONAL REGULATOR, MARR FAMILY"/>
    <property type="match status" value="1"/>
</dbReference>
<gene>
    <name evidence="3" type="primary">yusO_2</name>
    <name evidence="3" type="ORF">BRLA_c021980</name>
</gene>
<dbReference type="SUPFAM" id="SSF46785">
    <property type="entry name" value="Winged helix' DNA-binding domain"/>
    <property type="match status" value="1"/>
</dbReference>
<dbReference type="PROSITE" id="PS50995">
    <property type="entry name" value="HTH_MARR_2"/>
    <property type="match status" value="1"/>
</dbReference>
<keyword evidence="4" id="KW-1185">Reference proteome</keyword>
<feature type="domain" description="HTH marR-type" evidence="2">
    <location>
        <begin position="1"/>
        <end position="133"/>
    </location>
</feature>
<sequence length="141" mass="15966">MTKSLEDSFIPFQCEIVSRHNKFNIEGITSAQYNVLELVQTQGPKTTNELASALGITVSGISKLTKKLLQKGLIEQQRSQADRRYYHIVLTEAGVDFLRKAENSRKEILQLIGKALSKEEIEAFSRICSKLHTYLTDHKAK</sequence>
<dbReference type="InterPro" id="IPR039422">
    <property type="entry name" value="MarR/SlyA-like"/>
</dbReference>
<dbReference type="STRING" id="1042163.BRLA_c021980"/>
<accession>A0A075R3S1</accession>
<evidence type="ECO:0000256" key="1">
    <source>
        <dbReference type="ARBA" id="ARBA00023125"/>
    </source>
</evidence>
<dbReference type="HOGENOM" id="CLU_083287_31_1_9"/>
<keyword evidence="1" id="KW-0238">DNA-binding</keyword>
<dbReference type="KEGG" id="blr:BRLA_c021980"/>
<dbReference type="AlphaFoldDB" id="A0A075R3S1"/>
<dbReference type="Pfam" id="PF12802">
    <property type="entry name" value="MarR_2"/>
    <property type="match status" value="1"/>
</dbReference>
<dbReference type="InterPro" id="IPR036390">
    <property type="entry name" value="WH_DNA-bd_sf"/>
</dbReference>
<name>A0A075R3S1_BRELA</name>
<dbReference type="SMART" id="SM00347">
    <property type="entry name" value="HTH_MARR"/>
    <property type="match status" value="1"/>
</dbReference>
<evidence type="ECO:0000259" key="2">
    <source>
        <dbReference type="PROSITE" id="PS50995"/>
    </source>
</evidence>
<reference evidence="3 4" key="1">
    <citation type="journal article" date="2011" name="J. Bacteriol.">
        <title>Genome sequence of Brevibacillus laterosporus LMG 15441, a pathogen of invertebrates.</title>
        <authorList>
            <person name="Djukic M."/>
            <person name="Poehlein A."/>
            <person name="Thurmer A."/>
            <person name="Daniel R."/>
        </authorList>
    </citation>
    <scope>NUCLEOTIDE SEQUENCE [LARGE SCALE GENOMIC DNA]</scope>
    <source>
        <strain evidence="3 4">LMG 15441</strain>
    </source>
</reference>
<protein>
    <submittedName>
        <fullName evidence="3">Putative HTH-type transcriptional regulator YusO</fullName>
    </submittedName>
</protein>
<dbReference type="CDD" id="cd00090">
    <property type="entry name" value="HTH_ARSR"/>
    <property type="match status" value="1"/>
</dbReference>
<dbReference type="GO" id="GO:0003677">
    <property type="term" value="F:DNA binding"/>
    <property type="evidence" value="ECO:0007669"/>
    <property type="project" value="UniProtKB-KW"/>
</dbReference>
<dbReference type="PANTHER" id="PTHR33164:SF101">
    <property type="entry name" value="TRANSCRIPTIONAL REPRESSOR MPRA"/>
    <property type="match status" value="1"/>
</dbReference>
<evidence type="ECO:0000313" key="3">
    <source>
        <dbReference type="EMBL" id="AIG26519.1"/>
    </source>
</evidence>
<dbReference type="InterPro" id="IPR036388">
    <property type="entry name" value="WH-like_DNA-bd_sf"/>
</dbReference>
<organism evidence="3 4">
    <name type="scientific">Brevibacillus laterosporus LMG 15441</name>
    <dbReference type="NCBI Taxonomy" id="1042163"/>
    <lineage>
        <taxon>Bacteria</taxon>
        <taxon>Bacillati</taxon>
        <taxon>Bacillota</taxon>
        <taxon>Bacilli</taxon>
        <taxon>Bacillales</taxon>
        <taxon>Paenibacillaceae</taxon>
        <taxon>Brevibacillus</taxon>
    </lineage>
</organism>
<dbReference type="GO" id="GO:0003700">
    <property type="term" value="F:DNA-binding transcription factor activity"/>
    <property type="evidence" value="ECO:0007669"/>
    <property type="project" value="InterPro"/>
</dbReference>